<keyword evidence="4" id="KW-1185">Reference proteome</keyword>
<evidence type="ECO:0000313" key="3">
    <source>
        <dbReference type="EMBL" id="RHZ87405.1"/>
    </source>
</evidence>
<feature type="compositionally biased region" description="Polar residues" evidence="1">
    <location>
        <begin position="213"/>
        <end position="230"/>
    </location>
</feature>
<dbReference type="EMBL" id="PQFF01000034">
    <property type="protein sequence ID" value="RHZ87405.1"/>
    <property type="molecule type" value="Genomic_DNA"/>
</dbReference>
<feature type="compositionally biased region" description="Basic and acidic residues" evidence="1">
    <location>
        <begin position="201"/>
        <end position="211"/>
    </location>
</feature>
<organism evidence="3 4">
    <name type="scientific">Diversispora epigaea</name>
    <dbReference type="NCBI Taxonomy" id="1348612"/>
    <lineage>
        <taxon>Eukaryota</taxon>
        <taxon>Fungi</taxon>
        <taxon>Fungi incertae sedis</taxon>
        <taxon>Mucoromycota</taxon>
        <taxon>Glomeromycotina</taxon>
        <taxon>Glomeromycetes</taxon>
        <taxon>Diversisporales</taxon>
        <taxon>Diversisporaceae</taxon>
        <taxon>Diversispora</taxon>
    </lineage>
</organism>
<dbReference type="InterPro" id="IPR028094">
    <property type="entry name" value="RTC4_C"/>
</dbReference>
<feature type="region of interest" description="Disordered" evidence="1">
    <location>
        <begin position="1"/>
        <end position="141"/>
    </location>
</feature>
<dbReference type="OrthoDB" id="2505887at2759"/>
<accession>A0A397JGC6</accession>
<feature type="compositionally biased region" description="Polar residues" evidence="1">
    <location>
        <begin position="56"/>
        <end position="68"/>
    </location>
</feature>
<dbReference type="AlphaFoldDB" id="A0A397JGC6"/>
<feature type="compositionally biased region" description="Basic residues" evidence="1">
    <location>
        <begin position="175"/>
        <end position="185"/>
    </location>
</feature>
<protein>
    <recommendedName>
        <fullName evidence="2">Restriction of telomere capping protein 4 C-terminal domain-containing protein</fullName>
    </recommendedName>
</protein>
<proteinExistence type="predicted"/>
<reference evidence="3 4" key="1">
    <citation type="submission" date="2018-08" db="EMBL/GenBank/DDBJ databases">
        <title>Genome and evolution of the arbuscular mycorrhizal fungus Diversispora epigaea (formerly Glomus versiforme) and its bacterial endosymbionts.</title>
        <authorList>
            <person name="Sun X."/>
            <person name="Fei Z."/>
            <person name="Harrison M."/>
        </authorList>
    </citation>
    <scope>NUCLEOTIDE SEQUENCE [LARGE SCALE GENOMIC DNA]</scope>
    <source>
        <strain evidence="3 4">IT104</strain>
    </source>
</reference>
<feature type="compositionally biased region" description="Polar residues" evidence="1">
    <location>
        <begin position="81"/>
        <end position="111"/>
    </location>
</feature>
<dbReference type="Pfam" id="PF14474">
    <property type="entry name" value="RTC4"/>
    <property type="match status" value="1"/>
</dbReference>
<evidence type="ECO:0000256" key="1">
    <source>
        <dbReference type="SAM" id="MobiDB-lite"/>
    </source>
</evidence>
<feature type="compositionally biased region" description="Basic and acidic residues" evidence="1">
    <location>
        <begin position="1"/>
        <end position="19"/>
    </location>
</feature>
<sequence length="486" mass="55545">MTIENTRKRARSSDDESQKSKKQQIISNNYRTTRSKTRQQEVASSNAAVNEEEPKSNNVINVKQNVQTRKTRKTVKEKSPETPSVPSLQPDYETTTNPIATDNKSLSPQPGNKSNKESNKESLSNAPSFRPGKSKKRKTGNIKGLNESLLLSSDDELPSEELALSKIIKPIPSSGRKKGKKSKTKKPNDPSSDDVFPSEDLTIKNRKKDDNNQESSDSKSSLINPTLNRTDSNELDDDFNKDNSLMIPGEPVLAMVKKYYYPARILDYIKKKGKYRVELCYGSKANITRDKFYTRYEKEFQTCELGGIRMEREDQNYHDPELIEKIYNKEEILFKVLTGDEKSAWRYDHFVKGGKSRALLAKKISQGPFDLSEFNMIAKVLRGMFIPNIAKSIDRKPIVRECKMISEASTSIFHNYSKDLQLRFLNDVMLPEIIIRLIMDDRGVDYEGADNMMLMEYGEVSWVENLLSERSSFQIGRESLHESTKV</sequence>
<name>A0A397JGC6_9GLOM</name>
<evidence type="ECO:0000313" key="4">
    <source>
        <dbReference type="Proteomes" id="UP000266861"/>
    </source>
</evidence>
<comment type="caution">
    <text evidence="3">The sequence shown here is derived from an EMBL/GenBank/DDBJ whole genome shotgun (WGS) entry which is preliminary data.</text>
</comment>
<evidence type="ECO:0000259" key="2">
    <source>
        <dbReference type="Pfam" id="PF14474"/>
    </source>
</evidence>
<feature type="region of interest" description="Disordered" evidence="1">
    <location>
        <begin position="171"/>
        <end position="239"/>
    </location>
</feature>
<feature type="domain" description="Restriction of telomere capping protein 4 C-terminal" evidence="2">
    <location>
        <begin position="420"/>
        <end position="454"/>
    </location>
</feature>
<gene>
    <name evidence="3" type="ORF">Glove_36g17</name>
</gene>
<dbReference type="Proteomes" id="UP000266861">
    <property type="component" value="Unassembled WGS sequence"/>
</dbReference>